<dbReference type="InterPro" id="IPR050772">
    <property type="entry name" value="Hydratase-Decarb/MhpD_sf"/>
</dbReference>
<keyword evidence="1" id="KW-0456">Lyase</keyword>
<dbReference type="InterPro" id="IPR036663">
    <property type="entry name" value="Fumarylacetoacetase_C_sf"/>
</dbReference>
<evidence type="ECO:0000259" key="2">
    <source>
        <dbReference type="Pfam" id="PF01557"/>
    </source>
</evidence>
<keyword evidence="3" id="KW-0378">Hydrolase</keyword>
<dbReference type="EMBL" id="CP136336">
    <property type="protein sequence ID" value="WOB08384.1"/>
    <property type="molecule type" value="Genomic_DNA"/>
</dbReference>
<dbReference type="Gene3D" id="3.90.850.10">
    <property type="entry name" value="Fumarylacetoacetase-like, C-terminal domain"/>
    <property type="match status" value="1"/>
</dbReference>
<dbReference type="SUPFAM" id="SSF56529">
    <property type="entry name" value="FAH"/>
    <property type="match status" value="1"/>
</dbReference>
<evidence type="ECO:0000313" key="4">
    <source>
        <dbReference type="Proteomes" id="UP001303946"/>
    </source>
</evidence>
<reference evidence="3 4" key="1">
    <citation type="submission" date="2023-10" db="EMBL/GenBank/DDBJ databases">
        <title>Bacteria for the degradation of biodegradable plastic PBAT(Polybutylene adipate terephthalate).</title>
        <authorList>
            <person name="Weon H.-Y."/>
            <person name="Yeon J."/>
        </authorList>
    </citation>
    <scope>NUCLEOTIDE SEQUENCE [LARGE SCALE GENOMIC DNA]</scope>
    <source>
        <strain evidence="3 4">SBD 7-3</strain>
    </source>
</reference>
<protein>
    <submittedName>
        <fullName evidence="3">Fumarylacetoacetate hydrolase family protein</fullName>
    </submittedName>
</protein>
<name>A0ABZ0D0X4_9BURK</name>
<dbReference type="PANTHER" id="PTHR30143">
    <property type="entry name" value="ACID HYDRATASE"/>
    <property type="match status" value="1"/>
</dbReference>
<gene>
    <name evidence="3" type="ORF">RXV79_26225</name>
</gene>
<accession>A0ABZ0D0X4</accession>
<dbReference type="RefSeq" id="WP_316701123.1">
    <property type="nucleotide sequence ID" value="NZ_CP136336.1"/>
</dbReference>
<dbReference type="PANTHER" id="PTHR30143:SF0">
    <property type="entry name" value="2-KETO-4-PENTENOATE HYDRATASE"/>
    <property type="match status" value="1"/>
</dbReference>
<dbReference type="GO" id="GO:0016787">
    <property type="term" value="F:hydrolase activity"/>
    <property type="evidence" value="ECO:0007669"/>
    <property type="project" value="UniProtKB-KW"/>
</dbReference>
<dbReference type="Proteomes" id="UP001303946">
    <property type="component" value="Chromosome"/>
</dbReference>
<evidence type="ECO:0000313" key="3">
    <source>
        <dbReference type="EMBL" id="WOB08384.1"/>
    </source>
</evidence>
<sequence length="255" mass="26805">MSATDAVVEALLNARRTLQAADAAPLAKALVAPDDAYLVQTAVANELGWFDADGVALNWKSGGASRSAGLGHSPLPPTGVWQSPADARPWPFRLRLIEAEIALRLGRAVDADLAATLDKANAPALVDAMCVSIEIVDSRWVQSVQAPPLLRLADLQSHGALVLGAWVPFDAKRDWSQQRCEVHIGGAVHEYRGTHTLGDPAYVLAAWLRHATADGATLPAGTVVTTGTWCGALEAQAGDAVRVLFDGIGETAVQL</sequence>
<keyword evidence="4" id="KW-1185">Reference proteome</keyword>
<organism evidence="3 4">
    <name type="scientific">Piscinibacter gummiphilus</name>
    <dbReference type="NCBI Taxonomy" id="946333"/>
    <lineage>
        <taxon>Bacteria</taxon>
        <taxon>Pseudomonadati</taxon>
        <taxon>Pseudomonadota</taxon>
        <taxon>Betaproteobacteria</taxon>
        <taxon>Burkholderiales</taxon>
        <taxon>Sphaerotilaceae</taxon>
        <taxon>Piscinibacter</taxon>
    </lineage>
</organism>
<evidence type="ECO:0000256" key="1">
    <source>
        <dbReference type="ARBA" id="ARBA00023239"/>
    </source>
</evidence>
<feature type="domain" description="Fumarylacetoacetase-like C-terminal" evidence="2">
    <location>
        <begin position="97"/>
        <end position="252"/>
    </location>
</feature>
<proteinExistence type="predicted"/>
<dbReference type="InterPro" id="IPR011234">
    <property type="entry name" value="Fumarylacetoacetase-like_C"/>
</dbReference>
<dbReference type="Pfam" id="PF01557">
    <property type="entry name" value="FAA_hydrolase"/>
    <property type="match status" value="1"/>
</dbReference>